<evidence type="ECO:0000313" key="3">
    <source>
        <dbReference type="Proteomes" id="UP001374535"/>
    </source>
</evidence>
<dbReference type="Proteomes" id="UP001374535">
    <property type="component" value="Chromosome 10"/>
</dbReference>
<evidence type="ECO:0000256" key="1">
    <source>
        <dbReference type="SAM" id="MobiDB-lite"/>
    </source>
</evidence>
<keyword evidence="3" id="KW-1185">Reference proteome</keyword>
<sequence>MNPDVLKNAKEGLKKVEKIETPQLTRTPAQRYKDLEARLDEMNRSGEGSRSDPQKSEAPVPSSEGQKPPYRKYCRRVSHASCFSESVPSIPKSKCLEIDTYSFGQSLHGVFTPLYLEVHHVDRNRQRPSCTRPRGQHSWQSERLSPEGMNRCRVPLFPVRESPSAITGRARILILGLSEDKRYPFTKGRVSYTIVIRALTLKTPPTRVLVVALWSVSRLRLRDFLHLFDYFILNPNESSMYEGVSQAVRALGRFPAPASSLFRRVFDNLAVVWSPLFEAGVLDRWGFLFLNQFGCVSSVGLTFMSWLDQDGWKDLRPLVNVVCGFLTKEIPPFLYAISLKFCAARHSPRPRTGSNRHSRICSPIHFHYVTQPNPPPHVPKLDGCSSFPAPSFSTYAGGTPYMTSGGRKPLHYWYRGQKVASSICSRKEHLEASFCLYDATERKPLGIGSKISLSPPLPVSILVDSLLPSSRKRLVRPFCVAFFCDPPLHSAITSGSPCGCSATDNAKLIEVKIEMKMKVIDSRKSKKIKEKKRVRWEEKIPALDAGRQTPDAERFCGTRETAGRWTPTAERWCDLGYTAGRQSVTPGGEEGSQTYFALFGEDLLDA</sequence>
<gene>
    <name evidence="2" type="ORF">V8G54_032743</name>
</gene>
<reference evidence="2 3" key="1">
    <citation type="journal article" date="2023" name="Life. Sci Alliance">
        <title>Evolutionary insights into 3D genome organization and epigenetic landscape of Vigna mungo.</title>
        <authorList>
            <person name="Junaid A."/>
            <person name="Singh B."/>
            <person name="Bhatia S."/>
        </authorList>
    </citation>
    <scope>NUCLEOTIDE SEQUENCE [LARGE SCALE GENOMIC DNA]</scope>
    <source>
        <strain evidence="2">Urdbean</strain>
    </source>
</reference>
<feature type="compositionally biased region" description="Basic and acidic residues" evidence="1">
    <location>
        <begin position="7"/>
        <end position="20"/>
    </location>
</feature>
<proteinExistence type="predicted"/>
<protein>
    <submittedName>
        <fullName evidence="2">Uncharacterized protein</fullName>
    </submittedName>
</protein>
<feature type="region of interest" description="Disordered" evidence="1">
    <location>
        <begin position="1"/>
        <end position="70"/>
    </location>
</feature>
<accession>A0AAQ3RJ34</accession>
<organism evidence="2 3">
    <name type="scientific">Vigna mungo</name>
    <name type="common">Black gram</name>
    <name type="synonym">Phaseolus mungo</name>
    <dbReference type="NCBI Taxonomy" id="3915"/>
    <lineage>
        <taxon>Eukaryota</taxon>
        <taxon>Viridiplantae</taxon>
        <taxon>Streptophyta</taxon>
        <taxon>Embryophyta</taxon>
        <taxon>Tracheophyta</taxon>
        <taxon>Spermatophyta</taxon>
        <taxon>Magnoliopsida</taxon>
        <taxon>eudicotyledons</taxon>
        <taxon>Gunneridae</taxon>
        <taxon>Pentapetalae</taxon>
        <taxon>rosids</taxon>
        <taxon>fabids</taxon>
        <taxon>Fabales</taxon>
        <taxon>Fabaceae</taxon>
        <taxon>Papilionoideae</taxon>
        <taxon>50 kb inversion clade</taxon>
        <taxon>NPAAA clade</taxon>
        <taxon>indigoferoid/millettioid clade</taxon>
        <taxon>Phaseoleae</taxon>
        <taxon>Vigna</taxon>
    </lineage>
</organism>
<dbReference type="AlphaFoldDB" id="A0AAQ3RJ34"/>
<evidence type="ECO:0000313" key="2">
    <source>
        <dbReference type="EMBL" id="WVY93655.1"/>
    </source>
</evidence>
<name>A0AAQ3RJ34_VIGMU</name>
<dbReference type="EMBL" id="CP144691">
    <property type="protein sequence ID" value="WVY93655.1"/>
    <property type="molecule type" value="Genomic_DNA"/>
</dbReference>
<feature type="compositionally biased region" description="Basic and acidic residues" evidence="1">
    <location>
        <begin position="31"/>
        <end position="55"/>
    </location>
</feature>